<reference evidence="3 5" key="1">
    <citation type="journal article" date="2012" name="Nature">
        <title>Algal genomes reveal evolutionary mosaicism and the fate of nucleomorphs.</title>
        <authorList>
            <consortium name="DOE Joint Genome Institute"/>
            <person name="Curtis B.A."/>
            <person name="Tanifuji G."/>
            <person name="Burki F."/>
            <person name="Gruber A."/>
            <person name="Irimia M."/>
            <person name="Maruyama S."/>
            <person name="Arias M.C."/>
            <person name="Ball S.G."/>
            <person name="Gile G.H."/>
            <person name="Hirakawa Y."/>
            <person name="Hopkins J.F."/>
            <person name="Kuo A."/>
            <person name="Rensing S.A."/>
            <person name="Schmutz J."/>
            <person name="Symeonidi A."/>
            <person name="Elias M."/>
            <person name="Eveleigh R.J."/>
            <person name="Herman E.K."/>
            <person name="Klute M.J."/>
            <person name="Nakayama T."/>
            <person name="Obornik M."/>
            <person name="Reyes-Prieto A."/>
            <person name="Armbrust E.V."/>
            <person name="Aves S.J."/>
            <person name="Beiko R.G."/>
            <person name="Coutinho P."/>
            <person name="Dacks J.B."/>
            <person name="Durnford D.G."/>
            <person name="Fast N.M."/>
            <person name="Green B.R."/>
            <person name="Grisdale C.J."/>
            <person name="Hempel F."/>
            <person name="Henrissat B."/>
            <person name="Hoppner M.P."/>
            <person name="Ishida K."/>
            <person name="Kim E."/>
            <person name="Koreny L."/>
            <person name="Kroth P.G."/>
            <person name="Liu Y."/>
            <person name="Malik S.B."/>
            <person name="Maier U.G."/>
            <person name="McRose D."/>
            <person name="Mock T."/>
            <person name="Neilson J.A."/>
            <person name="Onodera N.T."/>
            <person name="Poole A.M."/>
            <person name="Pritham E.J."/>
            <person name="Richards T.A."/>
            <person name="Rocap G."/>
            <person name="Roy S.W."/>
            <person name="Sarai C."/>
            <person name="Schaack S."/>
            <person name="Shirato S."/>
            <person name="Slamovits C.H."/>
            <person name="Spencer D.F."/>
            <person name="Suzuki S."/>
            <person name="Worden A.Z."/>
            <person name="Zauner S."/>
            <person name="Barry K."/>
            <person name="Bell C."/>
            <person name="Bharti A.K."/>
            <person name="Crow J.A."/>
            <person name="Grimwood J."/>
            <person name="Kramer R."/>
            <person name="Lindquist E."/>
            <person name="Lucas S."/>
            <person name="Salamov A."/>
            <person name="McFadden G.I."/>
            <person name="Lane C.E."/>
            <person name="Keeling P.J."/>
            <person name="Gray M.W."/>
            <person name="Grigoriev I.V."/>
            <person name="Archibald J.M."/>
        </authorList>
    </citation>
    <scope>NUCLEOTIDE SEQUENCE</scope>
    <source>
        <strain evidence="3 5">CCMP2712</strain>
    </source>
</reference>
<feature type="signal peptide" evidence="1">
    <location>
        <begin position="1"/>
        <end position="24"/>
    </location>
</feature>
<dbReference type="InterPro" id="IPR017938">
    <property type="entry name" value="Riboflavin_synthase-like_b-brl"/>
</dbReference>
<dbReference type="AlphaFoldDB" id="L1IDI9"/>
<gene>
    <name evidence="3" type="ORF">GUITHDRAFT_147352</name>
</gene>
<dbReference type="RefSeq" id="XP_005821258.1">
    <property type="nucleotide sequence ID" value="XM_005821201.1"/>
</dbReference>
<dbReference type="SUPFAM" id="SSF63380">
    <property type="entry name" value="Riboflavin synthase domain-like"/>
    <property type="match status" value="1"/>
</dbReference>
<dbReference type="PaxDb" id="55529-EKX34278"/>
<evidence type="ECO:0000313" key="4">
    <source>
        <dbReference type="EnsemblProtists" id="EKX34278"/>
    </source>
</evidence>
<name>L1IDI9_GUITC</name>
<dbReference type="PROSITE" id="PS51177">
    <property type="entry name" value="LUMAZINE_BIND"/>
    <property type="match status" value="1"/>
</dbReference>
<dbReference type="InterPro" id="IPR023366">
    <property type="entry name" value="ATP_synth_asu-like_sf"/>
</dbReference>
<dbReference type="InterPro" id="IPR026017">
    <property type="entry name" value="Lumazine-bd_dom"/>
</dbReference>
<accession>L1IDI9</accession>
<evidence type="ECO:0000313" key="3">
    <source>
        <dbReference type="EMBL" id="EKX34278.1"/>
    </source>
</evidence>
<evidence type="ECO:0000256" key="1">
    <source>
        <dbReference type="SAM" id="SignalP"/>
    </source>
</evidence>
<dbReference type="KEGG" id="gtt:GUITHDRAFT_147352"/>
<keyword evidence="1" id="KW-0732">Signal</keyword>
<feature type="chain" id="PRO_5008769919" description="Lumazine-binding domain-containing protein" evidence="1">
    <location>
        <begin position="25"/>
        <end position="184"/>
    </location>
</feature>
<dbReference type="EnsemblProtists" id="EKX34278">
    <property type="protein sequence ID" value="EKX34278"/>
    <property type="gene ID" value="GUITHDRAFT_147352"/>
</dbReference>
<dbReference type="GeneID" id="17290994"/>
<evidence type="ECO:0000259" key="2">
    <source>
        <dbReference type="PROSITE" id="PS51177"/>
    </source>
</evidence>
<organism evidence="3">
    <name type="scientific">Guillardia theta (strain CCMP2712)</name>
    <name type="common">Cryptophyte</name>
    <dbReference type="NCBI Taxonomy" id="905079"/>
    <lineage>
        <taxon>Eukaryota</taxon>
        <taxon>Cryptophyceae</taxon>
        <taxon>Pyrenomonadales</taxon>
        <taxon>Geminigeraceae</taxon>
        <taxon>Guillardia</taxon>
    </lineage>
</organism>
<reference evidence="5" key="2">
    <citation type="submission" date="2012-11" db="EMBL/GenBank/DDBJ databases">
        <authorList>
            <person name="Kuo A."/>
            <person name="Curtis B.A."/>
            <person name="Tanifuji G."/>
            <person name="Burki F."/>
            <person name="Gruber A."/>
            <person name="Irimia M."/>
            <person name="Maruyama S."/>
            <person name="Arias M.C."/>
            <person name="Ball S.G."/>
            <person name="Gile G.H."/>
            <person name="Hirakawa Y."/>
            <person name="Hopkins J.F."/>
            <person name="Rensing S.A."/>
            <person name="Schmutz J."/>
            <person name="Symeonidi A."/>
            <person name="Elias M."/>
            <person name="Eveleigh R.J."/>
            <person name="Herman E.K."/>
            <person name="Klute M.J."/>
            <person name="Nakayama T."/>
            <person name="Obornik M."/>
            <person name="Reyes-Prieto A."/>
            <person name="Armbrust E.V."/>
            <person name="Aves S.J."/>
            <person name="Beiko R.G."/>
            <person name="Coutinho P."/>
            <person name="Dacks J.B."/>
            <person name="Durnford D.G."/>
            <person name="Fast N.M."/>
            <person name="Green B.R."/>
            <person name="Grisdale C."/>
            <person name="Hempe F."/>
            <person name="Henrissat B."/>
            <person name="Hoppner M.P."/>
            <person name="Ishida K.-I."/>
            <person name="Kim E."/>
            <person name="Koreny L."/>
            <person name="Kroth P.G."/>
            <person name="Liu Y."/>
            <person name="Malik S.-B."/>
            <person name="Maier U.G."/>
            <person name="McRose D."/>
            <person name="Mock T."/>
            <person name="Neilson J.A."/>
            <person name="Onodera N.T."/>
            <person name="Poole A.M."/>
            <person name="Pritham E.J."/>
            <person name="Richards T.A."/>
            <person name="Rocap G."/>
            <person name="Roy S.W."/>
            <person name="Sarai C."/>
            <person name="Schaack S."/>
            <person name="Shirato S."/>
            <person name="Slamovits C.H."/>
            <person name="Spencer D.F."/>
            <person name="Suzuki S."/>
            <person name="Worden A.Z."/>
            <person name="Zauner S."/>
            <person name="Barry K."/>
            <person name="Bell C."/>
            <person name="Bharti A.K."/>
            <person name="Crow J.A."/>
            <person name="Grimwood J."/>
            <person name="Kramer R."/>
            <person name="Lindquist E."/>
            <person name="Lucas S."/>
            <person name="Salamov A."/>
            <person name="McFadden G.I."/>
            <person name="Lane C.E."/>
            <person name="Keeling P.J."/>
            <person name="Gray M.W."/>
            <person name="Grigoriev I.V."/>
            <person name="Archibald J.M."/>
        </authorList>
    </citation>
    <scope>NUCLEOTIDE SEQUENCE</scope>
    <source>
        <strain evidence="5">CCMP2712</strain>
    </source>
</reference>
<dbReference type="HOGENOM" id="CLU_1470863_0_0_1"/>
<protein>
    <recommendedName>
        <fullName evidence="2">Lumazine-binding domain-containing protein</fullName>
    </recommendedName>
</protein>
<feature type="domain" description="Lumazine-binding" evidence="2">
    <location>
        <begin position="88"/>
        <end position="184"/>
    </location>
</feature>
<evidence type="ECO:0000313" key="5">
    <source>
        <dbReference type="Proteomes" id="UP000011087"/>
    </source>
</evidence>
<sequence length="184" mass="19939">MSFAFIKLALIALPLLAQPELCAAGLLFAHGTSLAHHPKTCTTFLPLPLNRCSHENHHKSRGMLVLARAVMPGWQMNRKVSPLSVTRIIAGIVDGTGTVLEMSVDLLTPGVSVIVDVPRRFRKAVQEGGMILFENVKVSVKKVKGNSLTVRILPDDLKETPLGELMPGDQVTLCTIDDASQLKV</sequence>
<proteinExistence type="predicted"/>
<dbReference type="EMBL" id="JH993114">
    <property type="protein sequence ID" value="EKX34278.1"/>
    <property type="molecule type" value="Genomic_DNA"/>
</dbReference>
<reference evidence="4" key="3">
    <citation type="submission" date="2015-06" db="UniProtKB">
        <authorList>
            <consortium name="EnsemblProtists"/>
        </authorList>
    </citation>
    <scope>IDENTIFICATION</scope>
</reference>
<keyword evidence="5" id="KW-1185">Reference proteome</keyword>
<dbReference type="Gene3D" id="2.40.30.20">
    <property type="match status" value="1"/>
</dbReference>
<dbReference type="Proteomes" id="UP000011087">
    <property type="component" value="Unassembled WGS sequence"/>
</dbReference>